<gene>
    <name evidence="10" type="ORF">NA57DRAFT_47455</name>
</gene>
<feature type="compositionally biased region" description="Polar residues" evidence="8">
    <location>
        <begin position="1352"/>
        <end position="1366"/>
    </location>
</feature>
<dbReference type="GO" id="GO:0005524">
    <property type="term" value="F:ATP binding"/>
    <property type="evidence" value="ECO:0007669"/>
    <property type="project" value="UniProtKB-KW"/>
</dbReference>
<dbReference type="CDD" id="cd05491">
    <property type="entry name" value="Bromo_TBP7_like"/>
    <property type="match status" value="1"/>
</dbReference>
<feature type="compositionally biased region" description="Gly residues" evidence="8">
    <location>
        <begin position="228"/>
        <end position="241"/>
    </location>
</feature>
<evidence type="ECO:0000256" key="2">
    <source>
        <dbReference type="ARBA" id="ARBA00006914"/>
    </source>
</evidence>
<dbReference type="InterPro" id="IPR003593">
    <property type="entry name" value="AAA+_ATPase"/>
</dbReference>
<dbReference type="Pfam" id="PF17862">
    <property type="entry name" value="AAA_lid_3"/>
    <property type="match status" value="1"/>
</dbReference>
<keyword evidence="11" id="KW-1185">Reference proteome</keyword>
<organism evidence="10 11">
    <name type="scientific">Rhizodiscina lignyota</name>
    <dbReference type="NCBI Taxonomy" id="1504668"/>
    <lineage>
        <taxon>Eukaryota</taxon>
        <taxon>Fungi</taxon>
        <taxon>Dikarya</taxon>
        <taxon>Ascomycota</taxon>
        <taxon>Pezizomycotina</taxon>
        <taxon>Dothideomycetes</taxon>
        <taxon>Pleosporomycetidae</taxon>
        <taxon>Aulographales</taxon>
        <taxon>Rhizodiscinaceae</taxon>
        <taxon>Rhizodiscina</taxon>
    </lineage>
</organism>
<reference evidence="10" key="1">
    <citation type="journal article" date="2020" name="Stud. Mycol.">
        <title>101 Dothideomycetes genomes: a test case for predicting lifestyles and emergence of pathogens.</title>
        <authorList>
            <person name="Haridas S."/>
            <person name="Albert R."/>
            <person name="Binder M."/>
            <person name="Bloem J."/>
            <person name="Labutti K."/>
            <person name="Salamov A."/>
            <person name="Andreopoulos B."/>
            <person name="Baker S."/>
            <person name="Barry K."/>
            <person name="Bills G."/>
            <person name="Bluhm B."/>
            <person name="Cannon C."/>
            <person name="Castanera R."/>
            <person name="Culley D."/>
            <person name="Daum C."/>
            <person name="Ezra D."/>
            <person name="Gonzalez J."/>
            <person name="Henrissat B."/>
            <person name="Kuo A."/>
            <person name="Liang C."/>
            <person name="Lipzen A."/>
            <person name="Lutzoni F."/>
            <person name="Magnuson J."/>
            <person name="Mondo S."/>
            <person name="Nolan M."/>
            <person name="Ohm R."/>
            <person name="Pangilinan J."/>
            <person name="Park H.-J."/>
            <person name="Ramirez L."/>
            <person name="Alfaro M."/>
            <person name="Sun H."/>
            <person name="Tritt A."/>
            <person name="Yoshinaga Y."/>
            <person name="Zwiers L.-H."/>
            <person name="Turgeon B."/>
            <person name="Goodwin S."/>
            <person name="Spatafora J."/>
            <person name="Crous P."/>
            <person name="Grigoriev I."/>
        </authorList>
    </citation>
    <scope>NUCLEOTIDE SEQUENCE</scope>
    <source>
        <strain evidence="10">CBS 133067</strain>
    </source>
</reference>
<dbReference type="PANTHER" id="PTHR23069">
    <property type="entry name" value="AAA DOMAIN-CONTAINING"/>
    <property type="match status" value="1"/>
</dbReference>
<evidence type="ECO:0000256" key="7">
    <source>
        <dbReference type="ARBA" id="ARBA00023242"/>
    </source>
</evidence>
<feature type="compositionally biased region" description="Acidic residues" evidence="8">
    <location>
        <begin position="301"/>
        <end position="323"/>
    </location>
</feature>
<dbReference type="GO" id="GO:0042393">
    <property type="term" value="F:histone binding"/>
    <property type="evidence" value="ECO:0007669"/>
    <property type="project" value="TreeGrafter"/>
</dbReference>
<dbReference type="InterPro" id="IPR003960">
    <property type="entry name" value="ATPase_AAA_CS"/>
</dbReference>
<feature type="compositionally biased region" description="Polar residues" evidence="8">
    <location>
        <begin position="178"/>
        <end position="192"/>
    </location>
</feature>
<feature type="compositionally biased region" description="Polar residues" evidence="8">
    <location>
        <begin position="1315"/>
        <end position="1325"/>
    </location>
</feature>
<feature type="domain" description="AAA+ ATPase" evidence="9">
    <location>
        <begin position="556"/>
        <end position="696"/>
    </location>
</feature>
<evidence type="ECO:0000256" key="8">
    <source>
        <dbReference type="SAM" id="MobiDB-lite"/>
    </source>
</evidence>
<dbReference type="PROSITE" id="PS00674">
    <property type="entry name" value="AAA"/>
    <property type="match status" value="1"/>
</dbReference>
<evidence type="ECO:0000256" key="3">
    <source>
        <dbReference type="ARBA" id="ARBA00022741"/>
    </source>
</evidence>
<evidence type="ECO:0000256" key="6">
    <source>
        <dbReference type="ARBA" id="ARBA00023117"/>
    </source>
</evidence>
<dbReference type="SUPFAM" id="SSF47370">
    <property type="entry name" value="Bromodomain"/>
    <property type="match status" value="1"/>
</dbReference>
<dbReference type="InterPro" id="IPR045199">
    <property type="entry name" value="ATAD2-like"/>
</dbReference>
<dbReference type="InterPro" id="IPR003959">
    <property type="entry name" value="ATPase_AAA_core"/>
</dbReference>
<evidence type="ECO:0000313" key="11">
    <source>
        <dbReference type="Proteomes" id="UP000799772"/>
    </source>
</evidence>
<dbReference type="InterPro" id="IPR041569">
    <property type="entry name" value="AAA_lid_3"/>
</dbReference>
<accession>A0A9P4I6S3</accession>
<feature type="compositionally biased region" description="Low complexity" evidence="8">
    <location>
        <begin position="112"/>
        <end position="121"/>
    </location>
</feature>
<dbReference type="FunFam" id="3.40.50.300:FF:000061">
    <property type="entry name" value="ATPase family, AAA domain-containing 2"/>
    <property type="match status" value="1"/>
</dbReference>
<dbReference type="GO" id="GO:0016887">
    <property type="term" value="F:ATP hydrolysis activity"/>
    <property type="evidence" value="ECO:0007669"/>
    <property type="project" value="InterPro"/>
</dbReference>
<keyword evidence="5" id="KW-0067">ATP-binding</keyword>
<dbReference type="SMART" id="SM00382">
    <property type="entry name" value="AAA"/>
    <property type="match status" value="1"/>
</dbReference>
<feature type="compositionally biased region" description="Basic residues" evidence="8">
    <location>
        <begin position="29"/>
        <end position="52"/>
    </location>
</feature>
<keyword evidence="3" id="KW-0547">Nucleotide-binding</keyword>
<feature type="compositionally biased region" description="Low complexity" evidence="8">
    <location>
        <begin position="194"/>
        <end position="203"/>
    </location>
</feature>
<evidence type="ECO:0000313" key="10">
    <source>
        <dbReference type="EMBL" id="KAF2093765.1"/>
    </source>
</evidence>
<dbReference type="Gene3D" id="3.40.50.300">
    <property type="entry name" value="P-loop containing nucleotide triphosphate hydrolases"/>
    <property type="match status" value="2"/>
</dbReference>
<feature type="compositionally biased region" description="Acidic residues" evidence="8">
    <location>
        <begin position="58"/>
        <end position="83"/>
    </location>
</feature>
<sequence length="1452" mass="160297">MTGRRKKVLADDPLADDPEDLDYGAPSPKRPRSSAGKPKHSKSSARPRKRKQQTYNDSADDITDDEEDDSLEEESFGGSDAEEAAPKVNPRTGRATRRATEKVLKYEEVSSDSDIGGIPDSIEADESEPEETGSKNRKRSVSARASADIPRRNTRTRSQGADAGLELDESGKRPRAVRSTSGTPGPTTQRSTRATKGVKGTKGAKSRPSIIVEEDTQEGSSKDAAEGEGQGDGQGGGQGQDEGGDEDEGDEDDDDDDEDDEDEGPISRRRRKTQQPKPQVEEDVESRPTTGSKRKRKAKDDNDDDDVDFTPDDEEEGVDDDMSEPAPKKRRGRASSNESHDRRRSDTSVDSDELAEEAAALAEERTRSSRRRRKQTPLGDQPRVSLRGRPTQPDYRLRRPELDVFYAEPDEAPPAVTPRNNRRGAVAAAYRSLFPVAGPFGGTDGNAGAVDSDSSDDEPTVRRRPTLIGGAVGMTPSSAGVPSYFPKPLNADPAESGMRKIKNKGNNLADADALGIDPDITFDSVGGRGEEINGLKEMVVMPLLYPEMYQKFQVTPPRGVLFSGPPGTGKTLMARALCNTKVSGKKITFYMRKAGDVHSKWVGESERQLRTLFEEARKNQPSIIFFDEIDGLAPQRTGATDQSHISIVTTLLALMDGMDDRGQVVVIGATNRPGNIDVALRRPGRFDREFYFSLPNEKGRREIIDIHTKGWSPPLMPDLKDMLATRTENFSGADIRSLCTEAAMNAIQGTYPQLYSSTQKLQIDVNKIQVTPKDFMMALEKVTPSGERASTTALASMPKELEPLLRGQLQKIMKIIDEVIPRKQRFTALEEAEFEDRGSAYDEFGKETLKNAFEKNRIYRPRLLIHGTQGMGQQHLGAALLSKLESLHVQSFDLSTLFEDGSLSQEATIVRLFREVRTHMPSVIYIPNVDIWYDTVGSAVIKTFMSQLRSLPANSPVLVVGTLETEMPLKELQKNDDEWAQSTYAEMMRDLFSYSRKSQYEVGRPDEPSRREYFEAVTSYIRKRPADFPSENRKKRKLDVLPVIVEEPKPQAPPSKEELRQQRKNDRMTLNLLKISIQPIMDQIRTKHKKFRTAIIDDASLAYLYTEQDPTKLSSDLTAAQRAAQQIMRPYELEKDKHGIMGIKESESGKFYYNLDTVMIEKRLSNGYYKRPKDFLADIRRIAKDAKTLGDEDRILKANEMLANVEVDIETILEAGNPDLVAECERVYGRELERQKEAAGKAQATTGGSPALPFPLVMPPPPQGSMTTEDTGPIVLGEKVPSREFLPPLPTTTAPSQRSALVKVAAGSHAGDYLNSASTTTSGQKASERASGASDLTNGLIPDFSGVGQGLAGSSQLPDTQEDSSQPLHTLDEALLGQLHNELAVRTSGLSVEQLEQLNAAMMDAVWRLRGEADRTAVVRGVTEVFNDTIEDITAMQLVLDPSQRHRGGQVA</sequence>
<dbReference type="GO" id="GO:0003682">
    <property type="term" value="F:chromatin binding"/>
    <property type="evidence" value="ECO:0007669"/>
    <property type="project" value="TreeGrafter"/>
</dbReference>
<dbReference type="Proteomes" id="UP000799772">
    <property type="component" value="Unassembled WGS sequence"/>
</dbReference>
<feature type="compositionally biased region" description="Acidic residues" evidence="8">
    <location>
        <begin position="242"/>
        <end position="264"/>
    </location>
</feature>
<evidence type="ECO:0000256" key="5">
    <source>
        <dbReference type="ARBA" id="ARBA00022840"/>
    </source>
</evidence>
<feature type="region of interest" description="Disordered" evidence="8">
    <location>
        <begin position="1235"/>
        <end position="1255"/>
    </location>
</feature>
<dbReference type="InterPro" id="IPR036427">
    <property type="entry name" value="Bromodomain-like_sf"/>
</dbReference>
<keyword evidence="4" id="KW-0378">Hydrolase</keyword>
<comment type="subcellular location">
    <subcellularLocation>
        <location evidence="1">Nucleus</location>
    </subcellularLocation>
</comment>
<feature type="compositionally biased region" description="Basic and acidic residues" evidence="8">
    <location>
        <begin position="98"/>
        <end position="108"/>
    </location>
</feature>
<feature type="region of interest" description="Disordered" evidence="8">
    <location>
        <begin position="1312"/>
        <end position="1366"/>
    </location>
</feature>
<evidence type="ECO:0000259" key="9">
    <source>
        <dbReference type="SMART" id="SM00382"/>
    </source>
</evidence>
<keyword evidence="6" id="KW-0103">Bromodomain</keyword>
<feature type="region of interest" description="Disordered" evidence="8">
    <location>
        <begin position="1"/>
        <end position="400"/>
    </location>
</feature>
<keyword evidence="7" id="KW-0539">Nucleus</keyword>
<dbReference type="FunFam" id="3.40.50.300:FF:001218">
    <property type="entry name" value="AAA family ATPase, putative"/>
    <property type="match status" value="1"/>
</dbReference>
<dbReference type="GO" id="GO:0006334">
    <property type="term" value="P:nucleosome assembly"/>
    <property type="evidence" value="ECO:0007669"/>
    <property type="project" value="TreeGrafter"/>
</dbReference>
<dbReference type="GO" id="GO:0005634">
    <property type="term" value="C:nucleus"/>
    <property type="evidence" value="ECO:0007669"/>
    <property type="project" value="UniProtKB-SubCell"/>
</dbReference>
<dbReference type="GO" id="GO:0006337">
    <property type="term" value="P:nucleosome disassembly"/>
    <property type="evidence" value="ECO:0007669"/>
    <property type="project" value="TreeGrafter"/>
</dbReference>
<feature type="compositionally biased region" description="Acidic residues" evidence="8">
    <location>
        <begin position="122"/>
        <end position="131"/>
    </location>
</feature>
<proteinExistence type="inferred from homology"/>
<protein>
    <submittedName>
        <fullName evidence="10">AAA-domain-containing protein</fullName>
    </submittedName>
</protein>
<dbReference type="PANTHER" id="PTHR23069:SF0">
    <property type="entry name" value="TAT-BINDING HOMOLOG 7"/>
    <property type="match status" value="1"/>
</dbReference>
<comment type="similarity">
    <text evidence="2">Belongs to the AAA ATPase family.</text>
</comment>
<feature type="compositionally biased region" description="Acidic residues" evidence="8">
    <location>
        <begin position="13"/>
        <end position="22"/>
    </location>
</feature>
<comment type="caution">
    <text evidence="10">The sequence shown here is derived from an EMBL/GenBank/DDBJ whole genome shotgun (WGS) entry which is preliminary data.</text>
</comment>
<feature type="region of interest" description="Disordered" evidence="8">
    <location>
        <begin position="441"/>
        <end position="462"/>
    </location>
</feature>
<dbReference type="OrthoDB" id="5421at2759"/>
<evidence type="ECO:0000256" key="4">
    <source>
        <dbReference type="ARBA" id="ARBA00022801"/>
    </source>
</evidence>
<name>A0A9P4I6S3_9PEZI</name>
<dbReference type="EMBL" id="ML978136">
    <property type="protein sequence ID" value="KAF2093765.1"/>
    <property type="molecule type" value="Genomic_DNA"/>
</dbReference>
<dbReference type="GO" id="GO:0045815">
    <property type="term" value="P:transcription initiation-coupled chromatin remodeling"/>
    <property type="evidence" value="ECO:0007669"/>
    <property type="project" value="TreeGrafter"/>
</dbReference>
<dbReference type="SUPFAM" id="SSF52540">
    <property type="entry name" value="P-loop containing nucleoside triphosphate hydrolases"/>
    <property type="match status" value="2"/>
</dbReference>
<evidence type="ECO:0000256" key="1">
    <source>
        <dbReference type="ARBA" id="ARBA00004123"/>
    </source>
</evidence>
<dbReference type="InterPro" id="IPR027417">
    <property type="entry name" value="P-loop_NTPase"/>
</dbReference>
<feature type="compositionally biased region" description="Basic and acidic residues" evidence="8">
    <location>
        <begin position="338"/>
        <end position="347"/>
    </location>
</feature>
<dbReference type="Gene3D" id="1.10.8.60">
    <property type="match status" value="1"/>
</dbReference>
<dbReference type="Pfam" id="PF00004">
    <property type="entry name" value="AAA"/>
    <property type="match status" value="1"/>
</dbReference>